<feature type="transmembrane region" description="Helical" evidence="2">
    <location>
        <begin position="515"/>
        <end position="535"/>
    </location>
</feature>
<gene>
    <name evidence="3" type="ORF">Afil01_07450</name>
</gene>
<keyword evidence="2" id="KW-0472">Membrane</keyword>
<feature type="compositionally biased region" description="Basic and acidic residues" evidence="1">
    <location>
        <begin position="627"/>
        <end position="636"/>
    </location>
</feature>
<dbReference type="AlphaFoldDB" id="A0A9W6W7H3"/>
<feature type="transmembrane region" description="Helical" evidence="2">
    <location>
        <begin position="65"/>
        <end position="85"/>
    </location>
</feature>
<evidence type="ECO:0000256" key="1">
    <source>
        <dbReference type="SAM" id="MobiDB-lite"/>
    </source>
</evidence>
<accession>A0A9W6W7H3</accession>
<organism evidence="3 4">
    <name type="scientific">Actinorhabdospora filicis</name>
    <dbReference type="NCBI Taxonomy" id="1785913"/>
    <lineage>
        <taxon>Bacteria</taxon>
        <taxon>Bacillati</taxon>
        <taxon>Actinomycetota</taxon>
        <taxon>Actinomycetes</taxon>
        <taxon>Micromonosporales</taxon>
        <taxon>Micromonosporaceae</taxon>
        <taxon>Actinorhabdospora</taxon>
    </lineage>
</organism>
<keyword evidence="2" id="KW-0812">Transmembrane</keyword>
<name>A0A9W6W7H3_9ACTN</name>
<feature type="transmembrane region" description="Helical" evidence="2">
    <location>
        <begin position="207"/>
        <end position="233"/>
    </location>
</feature>
<dbReference type="RefSeq" id="WP_285661150.1">
    <property type="nucleotide sequence ID" value="NZ_BSTX01000001.1"/>
</dbReference>
<evidence type="ECO:0000256" key="2">
    <source>
        <dbReference type="SAM" id="Phobius"/>
    </source>
</evidence>
<evidence type="ECO:0000313" key="4">
    <source>
        <dbReference type="Proteomes" id="UP001165079"/>
    </source>
</evidence>
<dbReference type="Proteomes" id="UP001165079">
    <property type="component" value="Unassembled WGS sequence"/>
</dbReference>
<feature type="transmembrane region" description="Helical" evidence="2">
    <location>
        <begin position="387"/>
        <end position="407"/>
    </location>
</feature>
<feature type="transmembrane region" description="Helical" evidence="2">
    <location>
        <begin position="32"/>
        <end position="53"/>
    </location>
</feature>
<feature type="transmembrane region" description="Helical" evidence="2">
    <location>
        <begin position="686"/>
        <end position="703"/>
    </location>
</feature>
<feature type="transmembrane region" description="Helical" evidence="2">
    <location>
        <begin position="492"/>
        <end position="509"/>
    </location>
</feature>
<protein>
    <submittedName>
        <fullName evidence="3">Uncharacterized protein</fullName>
    </submittedName>
</protein>
<keyword evidence="2" id="KW-1133">Transmembrane helix</keyword>
<comment type="caution">
    <text evidence="3">The sequence shown here is derived from an EMBL/GenBank/DDBJ whole genome shotgun (WGS) entry which is preliminary data.</text>
</comment>
<proteinExistence type="predicted"/>
<feature type="region of interest" description="Disordered" evidence="1">
    <location>
        <begin position="610"/>
        <end position="671"/>
    </location>
</feature>
<feature type="compositionally biased region" description="Pro residues" evidence="1">
    <location>
        <begin position="637"/>
        <end position="651"/>
    </location>
</feature>
<sequence length="829" mass="87745">MKRPPALPLALWTALGLAPLLAVLAVHAVHPLGWIGTATAACAIAGLGAVLALGRRGSWRTGWTWVAAGVLGVLGVAGVGATAVLEDSATRVDLPRSGYVRVLSCQPAETWRPVWTCEVADLFETFEVTGAVTPWDIGHERLLEYDADRGRARAGDYSPQLARTGLGVLSGAAIIAALVLLALAWPKPDPTRLPERAASIPEDAIDLGAAPAVGLGPLLGAGALFTFLMVAIQYASAREWTGGKILAVGLVLLGLPLLLDYLIGRWQAVRAGHRRMWLHGSRLYLQRRRGVDVAELHHPDVGPGPFAPDKELAMVVRVPGRASRMPFPFGWRMTQHLPVLAAALQGSPHEGGRNVAARILRIGHTRASAVPGPSVHVERRPDVRRGVFGLAFGIAAMILLVSVIALFTRSDTGLVPFLAFFYAVTARTAFRWAAGAYSPAVVDESTPVAAPPAPPPAAREVTGDAVALDGFPYGPAAAEEHRELTRRRNFRLTLWAVLGLPPLLAAPFYTPSLPWLVAPVGIGTLAWLLGATIPIGTRRKKLDIAAWGTAGDLVLRKGRTVRVIPLRHGVVDIRVGSLIETGTEHALPLTGRGEVRTIADLDILRSTLASSPYPSDREAADLLPAGRGEDPGRAPEDPPALPPRPAPLPAPDRPRPEGVPGDATPLTTLHGEDFPKTITEQLPREFSFAILFTVIGLIALFVVPPLAGAMAGPIAIAALGAPFRIARARRLSRDCSNAWISGHWMYLAGPTGVKITSLHDPGIAASGDLTVTVPVDRRAFKLIIATGEDRRADAEIRALAAALSESPHADARTAARRVLALVPAGDSGE</sequence>
<dbReference type="EMBL" id="BSTX01000001">
    <property type="protein sequence ID" value="GLZ75938.1"/>
    <property type="molecule type" value="Genomic_DNA"/>
</dbReference>
<feature type="transmembrane region" description="Helical" evidence="2">
    <location>
        <begin position="413"/>
        <end position="430"/>
    </location>
</feature>
<reference evidence="3" key="1">
    <citation type="submission" date="2023-03" db="EMBL/GenBank/DDBJ databases">
        <title>Actinorhabdospora filicis NBRC 111898.</title>
        <authorList>
            <person name="Ichikawa N."/>
            <person name="Sato H."/>
            <person name="Tonouchi N."/>
        </authorList>
    </citation>
    <scope>NUCLEOTIDE SEQUENCE</scope>
    <source>
        <strain evidence="3">NBRC 111898</strain>
    </source>
</reference>
<evidence type="ECO:0000313" key="3">
    <source>
        <dbReference type="EMBL" id="GLZ75938.1"/>
    </source>
</evidence>
<feature type="transmembrane region" description="Helical" evidence="2">
    <location>
        <begin position="166"/>
        <end position="186"/>
    </location>
</feature>
<keyword evidence="4" id="KW-1185">Reference proteome</keyword>
<feature type="transmembrane region" description="Helical" evidence="2">
    <location>
        <begin position="245"/>
        <end position="264"/>
    </location>
</feature>